<dbReference type="FunFam" id="2.60.40.10:FF:000813">
    <property type="entry name" value="Vesicle-associated protein 1-1"/>
    <property type="match status" value="1"/>
</dbReference>
<protein>
    <submittedName>
        <fullName evidence="5">Vesicle-associated protein 1-3</fullName>
    </submittedName>
</protein>
<evidence type="ECO:0000259" key="4">
    <source>
        <dbReference type="PROSITE" id="PS50202"/>
    </source>
</evidence>
<reference evidence="5" key="1">
    <citation type="submission" date="2023-02" db="EMBL/GenBank/DDBJ databases">
        <title>Genome of toxic invasive species Heracleum sosnowskyi carries increased number of genes despite the absence of recent whole-genome duplications.</title>
        <authorList>
            <person name="Schelkunov M."/>
            <person name="Shtratnikova V."/>
            <person name="Makarenko M."/>
            <person name="Klepikova A."/>
            <person name="Omelchenko D."/>
            <person name="Novikova G."/>
            <person name="Obukhova E."/>
            <person name="Bogdanov V."/>
            <person name="Penin A."/>
            <person name="Logacheva M."/>
        </authorList>
    </citation>
    <scope>NUCLEOTIDE SEQUENCE</scope>
    <source>
        <strain evidence="5">Hsosn_3</strain>
        <tissue evidence="5">Leaf</tissue>
    </source>
</reference>
<name>A0AAD8HEC1_9APIA</name>
<keyword evidence="2" id="KW-0175">Coiled coil</keyword>
<evidence type="ECO:0000256" key="2">
    <source>
        <dbReference type="SAM" id="Coils"/>
    </source>
</evidence>
<dbReference type="InterPro" id="IPR016763">
    <property type="entry name" value="VAP"/>
</dbReference>
<dbReference type="GO" id="GO:0061817">
    <property type="term" value="P:endoplasmic reticulum-plasma membrane tethering"/>
    <property type="evidence" value="ECO:0007669"/>
    <property type="project" value="TreeGrafter"/>
</dbReference>
<dbReference type="InterPro" id="IPR008962">
    <property type="entry name" value="PapD-like_sf"/>
</dbReference>
<dbReference type="InterPro" id="IPR013783">
    <property type="entry name" value="Ig-like_fold"/>
</dbReference>
<dbReference type="GO" id="GO:0005789">
    <property type="term" value="C:endoplasmic reticulum membrane"/>
    <property type="evidence" value="ECO:0007669"/>
    <property type="project" value="InterPro"/>
</dbReference>
<dbReference type="PANTHER" id="PTHR10809">
    <property type="entry name" value="VESICLE-ASSOCIATED MEMBRANE PROTEIN-ASSOCIATED PROTEIN"/>
    <property type="match status" value="1"/>
</dbReference>
<accession>A0AAD8HEC1</accession>
<dbReference type="GO" id="GO:0005886">
    <property type="term" value="C:plasma membrane"/>
    <property type="evidence" value="ECO:0007669"/>
    <property type="project" value="TreeGrafter"/>
</dbReference>
<dbReference type="InterPro" id="IPR000535">
    <property type="entry name" value="MSP_dom"/>
</dbReference>
<feature type="transmembrane region" description="Helical" evidence="3">
    <location>
        <begin position="213"/>
        <end position="231"/>
    </location>
</feature>
<dbReference type="GO" id="GO:0090158">
    <property type="term" value="P:endoplasmic reticulum membrane organization"/>
    <property type="evidence" value="ECO:0007669"/>
    <property type="project" value="TreeGrafter"/>
</dbReference>
<dbReference type="EMBL" id="JAUIZM010000009">
    <property type="protein sequence ID" value="KAK1364527.1"/>
    <property type="molecule type" value="Genomic_DNA"/>
</dbReference>
<keyword evidence="3" id="KW-0812">Transmembrane</keyword>
<proteinExistence type="inferred from homology"/>
<dbReference type="Pfam" id="PF00635">
    <property type="entry name" value="Motile_Sperm"/>
    <property type="match status" value="1"/>
</dbReference>
<gene>
    <name evidence="5" type="ORF">POM88_040088</name>
</gene>
<evidence type="ECO:0000256" key="1">
    <source>
        <dbReference type="ARBA" id="ARBA00008932"/>
    </source>
</evidence>
<evidence type="ECO:0000313" key="6">
    <source>
        <dbReference type="Proteomes" id="UP001237642"/>
    </source>
</evidence>
<dbReference type="Gene3D" id="2.60.40.10">
    <property type="entry name" value="Immunoglobulins"/>
    <property type="match status" value="1"/>
</dbReference>
<dbReference type="SUPFAM" id="SSF49354">
    <property type="entry name" value="PapD-like"/>
    <property type="match status" value="1"/>
</dbReference>
<evidence type="ECO:0000256" key="3">
    <source>
        <dbReference type="SAM" id="Phobius"/>
    </source>
</evidence>
<comment type="similarity">
    <text evidence="1">Belongs to the VAMP-associated protein (VAP) (TC 9.B.17) family.</text>
</comment>
<keyword evidence="3" id="KW-0472">Membrane</keyword>
<keyword evidence="3" id="KW-1133">Transmembrane helix</keyword>
<sequence length="355" mass="39050">MSELLSVHPSELKFPFELRKQSSCTLQLTNKTNDYVAFKVKTTNPKKYCVRPNSGIISPGSSSSFTVTMQASKEAPPSMQCKDKFLLQSVIAPNGATNKDITAELFSKEDGKVIEEFRLRVVYILANPPSPVPEGSEEGSSPRANHVEDRNQNATLLDGFTVSQEEPKEKPASAEKWAMVSRLTDEKASAIEQNQKLRQELELLRKETSKSDIGRSYILLVVLIGLLGFFIQQRGRSGKSSTIDLAGLSGQRVGIDSSAVPNKFRSYTGHLSPDLQNVSRGRGSLGNSLEWILNRSIAKAVIAWTKLARNIVLLSTHNSRSLSVDEEVSMTAMTINSLRGRGVSVMVSPLSFIYL</sequence>
<feature type="domain" description="MSP" evidence="4">
    <location>
        <begin position="4"/>
        <end position="124"/>
    </location>
</feature>
<feature type="coiled-coil region" evidence="2">
    <location>
        <begin position="180"/>
        <end position="207"/>
    </location>
</feature>
<organism evidence="5 6">
    <name type="scientific">Heracleum sosnowskyi</name>
    <dbReference type="NCBI Taxonomy" id="360622"/>
    <lineage>
        <taxon>Eukaryota</taxon>
        <taxon>Viridiplantae</taxon>
        <taxon>Streptophyta</taxon>
        <taxon>Embryophyta</taxon>
        <taxon>Tracheophyta</taxon>
        <taxon>Spermatophyta</taxon>
        <taxon>Magnoliopsida</taxon>
        <taxon>eudicotyledons</taxon>
        <taxon>Gunneridae</taxon>
        <taxon>Pentapetalae</taxon>
        <taxon>asterids</taxon>
        <taxon>campanulids</taxon>
        <taxon>Apiales</taxon>
        <taxon>Apiaceae</taxon>
        <taxon>Apioideae</taxon>
        <taxon>apioid superclade</taxon>
        <taxon>Tordylieae</taxon>
        <taxon>Tordyliinae</taxon>
        <taxon>Heracleum</taxon>
    </lineage>
</organism>
<reference evidence="5" key="2">
    <citation type="submission" date="2023-05" db="EMBL/GenBank/DDBJ databases">
        <authorList>
            <person name="Schelkunov M.I."/>
        </authorList>
    </citation>
    <scope>NUCLEOTIDE SEQUENCE</scope>
    <source>
        <strain evidence="5">Hsosn_3</strain>
        <tissue evidence="5">Leaf</tissue>
    </source>
</reference>
<dbReference type="Proteomes" id="UP001237642">
    <property type="component" value="Unassembled WGS sequence"/>
</dbReference>
<dbReference type="PROSITE" id="PS50202">
    <property type="entry name" value="MSP"/>
    <property type="match status" value="1"/>
</dbReference>
<evidence type="ECO:0000313" key="5">
    <source>
        <dbReference type="EMBL" id="KAK1364527.1"/>
    </source>
</evidence>
<comment type="caution">
    <text evidence="5">The sequence shown here is derived from an EMBL/GenBank/DDBJ whole genome shotgun (WGS) entry which is preliminary data.</text>
</comment>
<dbReference type="AlphaFoldDB" id="A0AAD8HEC1"/>
<keyword evidence="6" id="KW-1185">Reference proteome</keyword>
<dbReference type="PANTHER" id="PTHR10809:SF160">
    <property type="entry name" value="VESICLE-ASSOCIATED PROTEIN 1-3"/>
    <property type="match status" value="1"/>
</dbReference>